<evidence type="ECO:0000313" key="3">
    <source>
        <dbReference type="EMBL" id="MFJ1268255.1"/>
    </source>
</evidence>
<dbReference type="PANTHER" id="PTHR11113">
    <property type="entry name" value="N-ACETYLGLUCOSAMINE-6-PHOSPHATE DEACETYLASE"/>
    <property type="match status" value="1"/>
</dbReference>
<evidence type="ECO:0000313" key="4">
    <source>
        <dbReference type="Proteomes" id="UP001615550"/>
    </source>
</evidence>
<protein>
    <submittedName>
        <fullName evidence="3">N-acetylglucosamine-6-phosphate deacetylase</fullName>
    </submittedName>
</protein>
<evidence type="ECO:0000256" key="2">
    <source>
        <dbReference type="ARBA" id="ARBA00022801"/>
    </source>
</evidence>
<organism evidence="3 4">
    <name type="scientific">Legionella lytica</name>
    <dbReference type="NCBI Taxonomy" id="96232"/>
    <lineage>
        <taxon>Bacteria</taxon>
        <taxon>Pseudomonadati</taxon>
        <taxon>Pseudomonadota</taxon>
        <taxon>Gammaproteobacteria</taxon>
        <taxon>Legionellales</taxon>
        <taxon>Legionellaceae</taxon>
        <taxon>Legionella</taxon>
    </lineage>
</organism>
<gene>
    <name evidence="3" type="ORF">ACD661_06780</name>
</gene>
<dbReference type="Gene3D" id="3.20.20.140">
    <property type="entry name" value="Metal-dependent hydrolases"/>
    <property type="match status" value="1"/>
</dbReference>
<dbReference type="InterPro" id="IPR032466">
    <property type="entry name" value="Metal_Hydrolase"/>
</dbReference>
<comment type="caution">
    <text evidence="3">The sequence shown here is derived from an EMBL/GenBank/DDBJ whole genome shotgun (WGS) entry which is preliminary data.</text>
</comment>
<name>A0ABW8D9Q9_9GAMM</name>
<keyword evidence="2" id="KW-0378">Hydrolase</keyword>
<evidence type="ECO:0000256" key="1">
    <source>
        <dbReference type="ARBA" id="ARBA00010716"/>
    </source>
</evidence>
<dbReference type="SUPFAM" id="SSF51556">
    <property type="entry name" value="Metallo-dependent hydrolases"/>
    <property type="match status" value="1"/>
</dbReference>
<keyword evidence="4" id="KW-1185">Reference proteome</keyword>
<sequence length="473" mass="51772">MLIKNIYVYNTIGVKELKHVLITNRGEQIVFELDTDLSQLQDLDVIDSKGSYFLMPGMLDSHVHGQGGIDFADLGDEVDDARLEHIVKSLGATGLAYALATLVSMPIASIKKSLIKINEFMQKQEQNPVPGQTQILGVHLEGPFISKQCKGAHAEGVLQESISMSQFRDIIDVAPNIKHWKITMAPDLFGAEEFIKQCKTLEQDGLFVKVFIGHCNPESMESIERAIDAGACGFTHLGNACQETCSRSTRELSIHDAKSRLVQWVLSNPERCPPGVELITDGVHLSASFISLVHRTIKNKIILVTDALGPTGCKNGLYKLGSMDICQDQASFYLTNGIGDFLMKEGILPTGEKGLVKILAGSAAPLSLCVQKYFEAMPLETVEQKMDFVHAALVTNTRMGSLSNGAIKTLSDINNFAVFNSKGQLILSSCHGKIMEHQSLHPKQGLHQYGFLPPLLANGDNKDHGHSSSYTLR</sequence>
<dbReference type="RefSeq" id="WP_400187068.1">
    <property type="nucleotide sequence ID" value="NZ_JBGORX010000001.1"/>
</dbReference>
<dbReference type="PANTHER" id="PTHR11113:SF14">
    <property type="entry name" value="N-ACETYLGLUCOSAMINE-6-PHOSPHATE DEACETYLASE"/>
    <property type="match status" value="1"/>
</dbReference>
<comment type="similarity">
    <text evidence="1">Belongs to the metallo-dependent hydrolases superfamily. NagA family.</text>
</comment>
<dbReference type="EMBL" id="JBGORX010000001">
    <property type="protein sequence ID" value="MFJ1268255.1"/>
    <property type="molecule type" value="Genomic_DNA"/>
</dbReference>
<proteinExistence type="inferred from homology"/>
<reference evidence="3 4" key="1">
    <citation type="submission" date="2024-08" db="EMBL/GenBank/DDBJ databases">
        <title>Draft Genome Sequence of Legionella lytica strain DSB2004, Isolated From a Fire Sprinkler System.</title>
        <authorList>
            <person name="Everhart A.D."/>
            <person name="Kidane D.T."/>
            <person name="Farone A.L."/>
            <person name="Farone M.B."/>
        </authorList>
    </citation>
    <scope>NUCLEOTIDE SEQUENCE [LARGE SCALE GENOMIC DNA]</scope>
    <source>
        <strain evidence="3 4">DSB2004</strain>
    </source>
</reference>
<accession>A0ABW8D9Q9</accession>
<dbReference type="Proteomes" id="UP001615550">
    <property type="component" value="Unassembled WGS sequence"/>
</dbReference>